<dbReference type="RefSeq" id="WP_211298005.1">
    <property type="nucleotide sequence ID" value="NZ_PVYX01000002.1"/>
</dbReference>
<keyword evidence="6" id="KW-0106">Calcium</keyword>
<comment type="similarity">
    <text evidence="2">Belongs to the sulfatase family.</text>
</comment>
<dbReference type="EMBL" id="PVYX01000002">
    <property type="protein sequence ID" value="PRX53807.1"/>
    <property type="molecule type" value="Genomic_DNA"/>
</dbReference>
<dbReference type="PROSITE" id="PS00523">
    <property type="entry name" value="SULFATASE_1"/>
    <property type="match status" value="1"/>
</dbReference>
<accession>A0A2T0M8E1</accession>
<proteinExistence type="inferred from homology"/>
<dbReference type="InterPro" id="IPR050738">
    <property type="entry name" value="Sulfatase"/>
</dbReference>
<dbReference type="GO" id="GO:0046872">
    <property type="term" value="F:metal ion binding"/>
    <property type="evidence" value="ECO:0007669"/>
    <property type="project" value="UniProtKB-KW"/>
</dbReference>
<keyword evidence="10" id="KW-1185">Reference proteome</keyword>
<dbReference type="FunFam" id="3.40.720.10:FF:000023">
    <property type="entry name" value="Arylsulfatase A"/>
    <property type="match status" value="1"/>
</dbReference>
<evidence type="ECO:0000256" key="2">
    <source>
        <dbReference type="ARBA" id="ARBA00008779"/>
    </source>
</evidence>
<keyword evidence="3" id="KW-0479">Metal-binding</keyword>
<dbReference type="GO" id="GO:0004065">
    <property type="term" value="F:arylsulfatase activity"/>
    <property type="evidence" value="ECO:0007669"/>
    <property type="project" value="TreeGrafter"/>
</dbReference>
<dbReference type="Proteomes" id="UP000237640">
    <property type="component" value="Unassembled WGS sequence"/>
</dbReference>
<dbReference type="Gene3D" id="3.30.1120.10">
    <property type="match status" value="1"/>
</dbReference>
<keyword evidence="5" id="KW-0378">Hydrolase</keyword>
<dbReference type="PANTHER" id="PTHR42693:SF33">
    <property type="entry name" value="ARYLSULFATASE"/>
    <property type="match status" value="1"/>
</dbReference>
<comment type="cofactor">
    <cofactor evidence="1">
        <name>Ca(2+)</name>
        <dbReference type="ChEBI" id="CHEBI:29108"/>
    </cofactor>
</comment>
<evidence type="ECO:0000256" key="1">
    <source>
        <dbReference type="ARBA" id="ARBA00001913"/>
    </source>
</evidence>
<dbReference type="InterPro" id="IPR017850">
    <property type="entry name" value="Alkaline_phosphatase_core_sf"/>
</dbReference>
<comment type="caution">
    <text evidence="9">The sequence shown here is derived from an EMBL/GenBank/DDBJ whole genome shotgun (WGS) entry which is preliminary data.</text>
</comment>
<dbReference type="CDD" id="cd16026">
    <property type="entry name" value="GALNS_like"/>
    <property type="match status" value="1"/>
</dbReference>
<evidence type="ECO:0000259" key="8">
    <source>
        <dbReference type="Pfam" id="PF00884"/>
    </source>
</evidence>
<evidence type="ECO:0000256" key="6">
    <source>
        <dbReference type="ARBA" id="ARBA00022837"/>
    </source>
</evidence>
<keyword evidence="4" id="KW-0732">Signal</keyword>
<evidence type="ECO:0000256" key="4">
    <source>
        <dbReference type="ARBA" id="ARBA00022729"/>
    </source>
</evidence>
<gene>
    <name evidence="9" type="ORF">CLV81_2195</name>
</gene>
<name>A0A2T0M8E1_9FLAO</name>
<evidence type="ECO:0000313" key="9">
    <source>
        <dbReference type="EMBL" id="PRX53807.1"/>
    </source>
</evidence>
<dbReference type="Pfam" id="PF00884">
    <property type="entry name" value="Sulfatase"/>
    <property type="match status" value="1"/>
</dbReference>
<evidence type="ECO:0000256" key="3">
    <source>
        <dbReference type="ARBA" id="ARBA00022723"/>
    </source>
</evidence>
<dbReference type="SUPFAM" id="SSF53649">
    <property type="entry name" value="Alkaline phosphatase-like"/>
    <property type="match status" value="1"/>
</dbReference>
<dbReference type="AlphaFoldDB" id="A0A2T0M8E1"/>
<evidence type="ECO:0000313" key="10">
    <source>
        <dbReference type="Proteomes" id="UP000237640"/>
    </source>
</evidence>
<dbReference type="Gene3D" id="3.40.720.10">
    <property type="entry name" value="Alkaline Phosphatase, subunit A"/>
    <property type="match status" value="1"/>
</dbReference>
<organism evidence="9 10">
    <name type="scientific">Flagellimonas meridianipacifica</name>
    <dbReference type="NCBI Taxonomy" id="1080225"/>
    <lineage>
        <taxon>Bacteria</taxon>
        <taxon>Pseudomonadati</taxon>
        <taxon>Bacteroidota</taxon>
        <taxon>Flavobacteriia</taxon>
        <taxon>Flavobacteriales</taxon>
        <taxon>Flavobacteriaceae</taxon>
        <taxon>Flagellimonas</taxon>
    </lineage>
</organism>
<evidence type="ECO:0000256" key="7">
    <source>
        <dbReference type="ARBA" id="ARBA00023180"/>
    </source>
</evidence>
<feature type="domain" description="Sulfatase N-terminal" evidence="8">
    <location>
        <begin position="16"/>
        <end position="314"/>
    </location>
</feature>
<sequence>MLLTIYVEAQRKKSFPNIVFILADDLGYGDLGCFGAVAIKTPNIDRLAQEGIKFTNFYSASSICSPSRAALLTGRYPQRMGINNVFFPDSFTGMPQSEITIAELLKEKNYKTGIIGKWHLGHRERFLPLQQGFDHYFGIPYSNDMSSVVYIKNNEVVDYHVNQRELTKTYAKQAQDFIEKNKNSPFFLYISHNMPHVPLYASKDFRNISQKGLYGDVIEELDWSVGIILTKLESLGLLENTLVIFSSDNGPWLVMEEQGGSAGILREGKQFTFDGGMRVPTMAMWKKRIKPGTIYDGLATQMDWFPTFAHLLDIPLPGNRLIDGSDISKVLFQNGKREGDTFLFFEGSQLQGFRQGKWKIKKPYMGTKGSPWQKAVAAHDTLLFDLTKDPGETLNLYPEKKYLALELFSKMEQEYKKLGPLPESLIVTSGKDNSHFEYLKDNEN</sequence>
<dbReference type="InterPro" id="IPR024607">
    <property type="entry name" value="Sulfatase_CS"/>
</dbReference>
<evidence type="ECO:0000256" key="5">
    <source>
        <dbReference type="ARBA" id="ARBA00022801"/>
    </source>
</evidence>
<protein>
    <submittedName>
        <fullName evidence="9">Arylsulfatase A-like enzyme</fullName>
    </submittedName>
</protein>
<reference evidence="9 10" key="1">
    <citation type="submission" date="2018-03" db="EMBL/GenBank/DDBJ databases">
        <title>Genomic Encyclopedia of Archaeal and Bacterial Type Strains, Phase II (KMG-II): from individual species to whole genera.</title>
        <authorList>
            <person name="Goeker M."/>
        </authorList>
    </citation>
    <scope>NUCLEOTIDE SEQUENCE [LARGE SCALE GENOMIC DNA]</scope>
    <source>
        <strain evidence="9 10">DSM 25027</strain>
    </source>
</reference>
<dbReference type="InterPro" id="IPR000917">
    <property type="entry name" value="Sulfatase_N"/>
</dbReference>
<dbReference type="PANTHER" id="PTHR42693">
    <property type="entry name" value="ARYLSULFATASE FAMILY MEMBER"/>
    <property type="match status" value="1"/>
</dbReference>
<keyword evidence="7" id="KW-0325">Glycoprotein</keyword>